<accession>A0A2G2Y7Z9</accession>
<feature type="region of interest" description="Disordered" evidence="1">
    <location>
        <begin position="132"/>
        <end position="154"/>
    </location>
</feature>
<dbReference type="PANTHER" id="PTHR33223">
    <property type="entry name" value="CCHC-TYPE DOMAIN-CONTAINING PROTEIN"/>
    <property type="match status" value="1"/>
</dbReference>
<sequence length="178" mass="20983">MMEGDLVAYLRHYCNQLRGYGGKEELFMAYVGESVLDLASERFVDQDIDRWNSWDDLANEFVQQFQYNEELIPDKKSLTSMKKMNNTESFRKYAIRWREQAARGHSIEDCRDFKREIKKMIQDRSFMMQNIGSEKNSSHSDMQTSGQDQILSENRMMKLQVRSLPEEQGDEIVSQEPA</sequence>
<keyword evidence="3" id="KW-1185">Reference proteome</keyword>
<evidence type="ECO:0000313" key="2">
    <source>
        <dbReference type="EMBL" id="PHT65852.1"/>
    </source>
</evidence>
<evidence type="ECO:0000313" key="3">
    <source>
        <dbReference type="Proteomes" id="UP000222542"/>
    </source>
</evidence>
<dbReference type="EMBL" id="AYRZ02000012">
    <property type="protein sequence ID" value="PHT65852.1"/>
    <property type="molecule type" value="Genomic_DNA"/>
</dbReference>
<dbReference type="PANTHER" id="PTHR33223:SF8">
    <property type="entry name" value="OS04G0172440 PROTEIN"/>
    <property type="match status" value="1"/>
</dbReference>
<comment type="caution">
    <text evidence="2">The sequence shown here is derived from an EMBL/GenBank/DDBJ whole genome shotgun (WGS) entry which is preliminary data.</text>
</comment>
<proteinExistence type="predicted"/>
<evidence type="ECO:0008006" key="4">
    <source>
        <dbReference type="Google" id="ProtNLM"/>
    </source>
</evidence>
<protein>
    <recommendedName>
        <fullName evidence="4">Retrotransposon gag domain-containing protein</fullName>
    </recommendedName>
</protein>
<dbReference type="Gramene" id="PHT65852">
    <property type="protein sequence ID" value="PHT65852"/>
    <property type="gene ID" value="T459_30277"/>
</dbReference>
<reference evidence="2 3" key="1">
    <citation type="journal article" date="2014" name="Nat. Genet.">
        <title>Genome sequence of the hot pepper provides insights into the evolution of pungency in Capsicum species.</title>
        <authorList>
            <person name="Kim S."/>
            <person name="Park M."/>
            <person name="Yeom S.I."/>
            <person name="Kim Y.M."/>
            <person name="Lee J.M."/>
            <person name="Lee H.A."/>
            <person name="Seo E."/>
            <person name="Choi J."/>
            <person name="Cheong K."/>
            <person name="Kim K.T."/>
            <person name="Jung K."/>
            <person name="Lee G.W."/>
            <person name="Oh S.K."/>
            <person name="Bae C."/>
            <person name="Kim S.B."/>
            <person name="Lee H.Y."/>
            <person name="Kim S.Y."/>
            <person name="Kim M.S."/>
            <person name="Kang B.C."/>
            <person name="Jo Y.D."/>
            <person name="Yang H.B."/>
            <person name="Jeong H.J."/>
            <person name="Kang W.H."/>
            <person name="Kwon J.K."/>
            <person name="Shin C."/>
            <person name="Lim J.Y."/>
            <person name="Park J.H."/>
            <person name="Huh J.H."/>
            <person name="Kim J.S."/>
            <person name="Kim B.D."/>
            <person name="Cohen O."/>
            <person name="Paran I."/>
            <person name="Suh M.C."/>
            <person name="Lee S.B."/>
            <person name="Kim Y.K."/>
            <person name="Shin Y."/>
            <person name="Noh S.J."/>
            <person name="Park J."/>
            <person name="Seo Y.S."/>
            <person name="Kwon S.Y."/>
            <person name="Kim H.A."/>
            <person name="Park J.M."/>
            <person name="Kim H.J."/>
            <person name="Choi S.B."/>
            <person name="Bosland P.W."/>
            <person name="Reeves G."/>
            <person name="Jo S.H."/>
            <person name="Lee B.W."/>
            <person name="Cho H.T."/>
            <person name="Choi H.S."/>
            <person name="Lee M.S."/>
            <person name="Yu Y."/>
            <person name="Do Choi Y."/>
            <person name="Park B.S."/>
            <person name="van Deynze A."/>
            <person name="Ashrafi H."/>
            <person name="Hill T."/>
            <person name="Kim W.T."/>
            <person name="Pai H.S."/>
            <person name="Ahn H.K."/>
            <person name="Yeam I."/>
            <person name="Giovannoni J.J."/>
            <person name="Rose J.K."/>
            <person name="Sorensen I."/>
            <person name="Lee S.J."/>
            <person name="Kim R.W."/>
            <person name="Choi I.Y."/>
            <person name="Choi B.S."/>
            <person name="Lim J.S."/>
            <person name="Lee Y.H."/>
            <person name="Choi D."/>
        </authorList>
    </citation>
    <scope>NUCLEOTIDE SEQUENCE [LARGE SCALE GENOMIC DNA]</scope>
    <source>
        <strain evidence="3">cv. CM334</strain>
    </source>
</reference>
<name>A0A2G2Y7Z9_CAPAN</name>
<reference evidence="2 3" key="2">
    <citation type="journal article" date="2017" name="Genome Biol.">
        <title>New reference genome sequences of hot pepper reveal the massive evolution of plant disease-resistance genes by retroduplication.</title>
        <authorList>
            <person name="Kim S."/>
            <person name="Park J."/>
            <person name="Yeom S.I."/>
            <person name="Kim Y.M."/>
            <person name="Seo E."/>
            <person name="Kim K.T."/>
            <person name="Kim M.S."/>
            <person name="Lee J.M."/>
            <person name="Cheong K."/>
            <person name="Shin H.S."/>
            <person name="Kim S.B."/>
            <person name="Han K."/>
            <person name="Lee J."/>
            <person name="Park M."/>
            <person name="Lee H.A."/>
            <person name="Lee H.Y."/>
            <person name="Lee Y."/>
            <person name="Oh S."/>
            <person name="Lee J.H."/>
            <person name="Choi E."/>
            <person name="Choi E."/>
            <person name="Lee S.E."/>
            <person name="Jeon J."/>
            <person name="Kim H."/>
            <person name="Choi G."/>
            <person name="Song H."/>
            <person name="Lee J."/>
            <person name="Lee S.C."/>
            <person name="Kwon J.K."/>
            <person name="Lee H.Y."/>
            <person name="Koo N."/>
            <person name="Hong Y."/>
            <person name="Kim R.W."/>
            <person name="Kang W.H."/>
            <person name="Huh J.H."/>
            <person name="Kang B.C."/>
            <person name="Yang T.J."/>
            <person name="Lee Y.H."/>
            <person name="Bennetzen J.L."/>
            <person name="Choi D."/>
        </authorList>
    </citation>
    <scope>NUCLEOTIDE SEQUENCE [LARGE SCALE GENOMIC DNA]</scope>
    <source>
        <strain evidence="3">cv. CM334</strain>
    </source>
</reference>
<organism evidence="2 3">
    <name type="scientific">Capsicum annuum</name>
    <name type="common">Capsicum pepper</name>
    <dbReference type="NCBI Taxonomy" id="4072"/>
    <lineage>
        <taxon>Eukaryota</taxon>
        <taxon>Viridiplantae</taxon>
        <taxon>Streptophyta</taxon>
        <taxon>Embryophyta</taxon>
        <taxon>Tracheophyta</taxon>
        <taxon>Spermatophyta</taxon>
        <taxon>Magnoliopsida</taxon>
        <taxon>eudicotyledons</taxon>
        <taxon>Gunneridae</taxon>
        <taxon>Pentapetalae</taxon>
        <taxon>asterids</taxon>
        <taxon>lamiids</taxon>
        <taxon>Solanales</taxon>
        <taxon>Solanaceae</taxon>
        <taxon>Solanoideae</taxon>
        <taxon>Capsiceae</taxon>
        <taxon>Capsicum</taxon>
    </lineage>
</organism>
<dbReference type="AlphaFoldDB" id="A0A2G2Y7Z9"/>
<dbReference type="STRING" id="4072.A0A2G2Y7Z9"/>
<feature type="compositionally biased region" description="Polar residues" evidence="1">
    <location>
        <begin position="132"/>
        <end position="152"/>
    </location>
</feature>
<feature type="region of interest" description="Disordered" evidence="1">
    <location>
        <begin position="159"/>
        <end position="178"/>
    </location>
</feature>
<gene>
    <name evidence="2" type="ORF">T459_30277</name>
</gene>
<evidence type="ECO:0000256" key="1">
    <source>
        <dbReference type="SAM" id="MobiDB-lite"/>
    </source>
</evidence>
<dbReference type="Proteomes" id="UP000222542">
    <property type="component" value="Unassembled WGS sequence"/>
</dbReference>